<name>M8D9K6_AEGTA</name>
<dbReference type="EnsemblPlants" id="EMT33231">
    <property type="protein sequence ID" value="EMT33231"/>
    <property type="gene ID" value="F775_08351"/>
</dbReference>
<protein>
    <submittedName>
        <fullName evidence="1">Uncharacterized protein</fullName>
    </submittedName>
</protein>
<reference evidence="1" key="1">
    <citation type="submission" date="2015-06" db="UniProtKB">
        <authorList>
            <consortium name="EnsemblPlants"/>
        </authorList>
    </citation>
    <scope>IDENTIFICATION</scope>
</reference>
<sequence length="96" mass="10602">MACTQPPPSLGLLLLLLKQQQQQPPIGLTSDVGDEEEDKGRGGGIGTYPGRGEFHLHGIPRREARRWRASLEVEEELVVLEQDKFIQETELRAGAG</sequence>
<dbReference type="AlphaFoldDB" id="M8D9K6"/>
<proteinExistence type="predicted"/>
<organism evidence="1">
    <name type="scientific">Aegilops tauschii</name>
    <name type="common">Tausch's goatgrass</name>
    <name type="synonym">Aegilops squarrosa</name>
    <dbReference type="NCBI Taxonomy" id="37682"/>
    <lineage>
        <taxon>Eukaryota</taxon>
        <taxon>Viridiplantae</taxon>
        <taxon>Streptophyta</taxon>
        <taxon>Embryophyta</taxon>
        <taxon>Tracheophyta</taxon>
        <taxon>Spermatophyta</taxon>
        <taxon>Magnoliopsida</taxon>
        <taxon>Liliopsida</taxon>
        <taxon>Poales</taxon>
        <taxon>Poaceae</taxon>
        <taxon>BOP clade</taxon>
        <taxon>Pooideae</taxon>
        <taxon>Triticodae</taxon>
        <taxon>Triticeae</taxon>
        <taxon>Triticinae</taxon>
        <taxon>Aegilops</taxon>
    </lineage>
</organism>
<accession>M8D9K6</accession>
<evidence type="ECO:0000313" key="1">
    <source>
        <dbReference type="EnsemblPlants" id="EMT33231"/>
    </source>
</evidence>